<feature type="region of interest" description="Disordered" evidence="1">
    <location>
        <begin position="38"/>
        <end position="60"/>
    </location>
</feature>
<accession>A0A1T5D925</accession>
<name>A0A1T5D925_9SPHI</name>
<evidence type="ECO:0000313" key="2">
    <source>
        <dbReference type="EMBL" id="SKB68116.1"/>
    </source>
</evidence>
<gene>
    <name evidence="2" type="ORF">SAMN05660841_01850</name>
</gene>
<evidence type="ECO:0000313" key="3">
    <source>
        <dbReference type="Proteomes" id="UP000190150"/>
    </source>
</evidence>
<sequence>MRKIYNSEIQSPCRTTITYPPLSQIEAQKKHYKTKANNHSILPKTTQNQHNKALNPEPSNILSSTVNFDFETKTKSLARHF</sequence>
<organism evidence="2 3">
    <name type="scientific">Sphingobacterium nematocida</name>
    <dbReference type="NCBI Taxonomy" id="1513896"/>
    <lineage>
        <taxon>Bacteria</taxon>
        <taxon>Pseudomonadati</taxon>
        <taxon>Bacteroidota</taxon>
        <taxon>Sphingobacteriia</taxon>
        <taxon>Sphingobacteriales</taxon>
        <taxon>Sphingobacteriaceae</taxon>
        <taxon>Sphingobacterium</taxon>
    </lineage>
</organism>
<dbReference type="Proteomes" id="UP000190150">
    <property type="component" value="Unassembled WGS sequence"/>
</dbReference>
<evidence type="ECO:0000256" key="1">
    <source>
        <dbReference type="SAM" id="MobiDB-lite"/>
    </source>
</evidence>
<keyword evidence="3" id="KW-1185">Reference proteome</keyword>
<proteinExistence type="predicted"/>
<dbReference type="AlphaFoldDB" id="A0A1T5D925"/>
<dbReference type="STRING" id="1513896.SAMN05660841_01850"/>
<protein>
    <submittedName>
        <fullName evidence="2">Uncharacterized protein</fullName>
    </submittedName>
</protein>
<reference evidence="3" key="1">
    <citation type="submission" date="2017-02" db="EMBL/GenBank/DDBJ databases">
        <authorList>
            <person name="Varghese N."/>
            <person name="Submissions S."/>
        </authorList>
    </citation>
    <scope>NUCLEOTIDE SEQUENCE [LARGE SCALE GENOMIC DNA]</scope>
    <source>
        <strain evidence="3">DSM 24091</strain>
    </source>
</reference>
<dbReference type="EMBL" id="FUZF01000006">
    <property type="protein sequence ID" value="SKB68116.1"/>
    <property type="molecule type" value="Genomic_DNA"/>
</dbReference>